<reference evidence="1 2" key="1">
    <citation type="submission" date="2019-03" db="EMBL/GenBank/DDBJ databases">
        <title>Genome sequence of Lentibacillus salicampi ATCC BAA-719.</title>
        <authorList>
            <person name="Maclea K.S."/>
            <person name="Simoes Junior M."/>
        </authorList>
    </citation>
    <scope>NUCLEOTIDE SEQUENCE [LARGE SCALE GENOMIC DNA]</scope>
    <source>
        <strain evidence="1 2">ATCC BAA-719</strain>
    </source>
</reference>
<dbReference type="InterPro" id="IPR021145">
    <property type="entry name" value="Portal_protein_SPP1_Gp6-like"/>
</dbReference>
<evidence type="ECO:0000313" key="2">
    <source>
        <dbReference type="Proteomes" id="UP000298484"/>
    </source>
</evidence>
<dbReference type="Pfam" id="PF05133">
    <property type="entry name" value="SPP1_portal"/>
    <property type="match status" value="1"/>
</dbReference>
<dbReference type="EMBL" id="SRHY01000005">
    <property type="protein sequence ID" value="TFJ93649.1"/>
    <property type="molecule type" value="Genomic_DNA"/>
</dbReference>
<proteinExistence type="predicted"/>
<dbReference type="OrthoDB" id="2955634at2"/>
<accession>A0A4Y9ACP2</accession>
<protein>
    <submittedName>
        <fullName evidence="1">Phage portal protein</fullName>
    </submittedName>
</protein>
<evidence type="ECO:0000313" key="1">
    <source>
        <dbReference type="EMBL" id="TFJ93649.1"/>
    </source>
</evidence>
<dbReference type="AlphaFoldDB" id="A0A4Y9ACP2"/>
<sequence length="445" mass="51088">MKGIDYMQLEQLIREKYDGSFKKFVTQEVHSVPQQHHIREIVAIKEYLGENKHKIKQRPDETFNGVTLKTEKIVLNYAKTIIKFSVNFLLGKNPVSLSGSENVIDKLNKVYKRGKYHKTDYRILNDLIRYGESFEYVYMKDGKILSQVIDPSEAYPVYNHENVMIAFIQAYNSDAIDYYNVFTDEKVYKYDNYGGDLRKVEESVNLSGMPVHYKTENEMDKTRGYAEINDYIDILDSMESLLSKSFDGYYRHIMGTPVVIGQPLTDAQLPKHGNGVGLNLDDDSDFKYVANPFSHSAFKELYGTLRNALMDISQLPNVVLNGTTEISNVAEVAVEAIYTLALIKANMNSKYLEDGFEQRLDKIRGILAMQDVTFNDDEFDSVRFVFSPSMPKSDKEIVESIEKLRELDAISIESIMDNVSFIDKVQEMERIIEEHSNVNVNQGNS</sequence>
<dbReference type="RefSeq" id="WP_135109391.1">
    <property type="nucleotide sequence ID" value="NZ_SRHY01000005.1"/>
</dbReference>
<dbReference type="Proteomes" id="UP000298484">
    <property type="component" value="Unassembled WGS sequence"/>
</dbReference>
<comment type="caution">
    <text evidence="1">The sequence shown here is derived from an EMBL/GenBank/DDBJ whole genome shotgun (WGS) entry which is preliminary data.</text>
</comment>
<organism evidence="1 2">
    <name type="scientific">Lentibacillus salicampi</name>
    <dbReference type="NCBI Taxonomy" id="175306"/>
    <lineage>
        <taxon>Bacteria</taxon>
        <taxon>Bacillati</taxon>
        <taxon>Bacillota</taxon>
        <taxon>Bacilli</taxon>
        <taxon>Bacillales</taxon>
        <taxon>Bacillaceae</taxon>
        <taxon>Lentibacillus</taxon>
    </lineage>
</organism>
<name>A0A4Y9ACP2_9BACI</name>
<keyword evidence="2" id="KW-1185">Reference proteome</keyword>
<gene>
    <name evidence="1" type="ORF">E4U82_06745</name>
</gene>